<name>A0A426X7Z4_ENSVE</name>
<protein>
    <submittedName>
        <fullName evidence="2">Uncharacterized protein</fullName>
    </submittedName>
</protein>
<comment type="caution">
    <text evidence="2">The sequence shown here is derived from an EMBL/GenBank/DDBJ whole genome shotgun (WGS) entry which is preliminary data.</text>
</comment>
<evidence type="ECO:0000313" key="3">
    <source>
        <dbReference type="Proteomes" id="UP000287651"/>
    </source>
</evidence>
<reference evidence="2 3" key="1">
    <citation type="journal article" date="2014" name="Agronomy (Basel)">
        <title>A Draft Genome Sequence for Ensete ventricosum, the Drought-Tolerant Tree Against Hunger.</title>
        <authorList>
            <person name="Harrison J."/>
            <person name="Moore K.A."/>
            <person name="Paszkiewicz K."/>
            <person name="Jones T."/>
            <person name="Grant M."/>
            <person name="Ambacheew D."/>
            <person name="Muzemil S."/>
            <person name="Studholme D.J."/>
        </authorList>
    </citation>
    <scope>NUCLEOTIDE SEQUENCE [LARGE SCALE GENOMIC DNA]</scope>
</reference>
<feature type="region of interest" description="Disordered" evidence="1">
    <location>
        <begin position="1"/>
        <end position="22"/>
    </location>
</feature>
<dbReference type="EMBL" id="AMZH03024811">
    <property type="protein sequence ID" value="RRT35589.1"/>
    <property type="molecule type" value="Genomic_DNA"/>
</dbReference>
<feature type="region of interest" description="Disordered" evidence="1">
    <location>
        <begin position="37"/>
        <end position="77"/>
    </location>
</feature>
<proteinExistence type="predicted"/>
<dbReference type="Proteomes" id="UP000287651">
    <property type="component" value="Unassembled WGS sequence"/>
</dbReference>
<evidence type="ECO:0000256" key="1">
    <source>
        <dbReference type="SAM" id="MobiDB-lite"/>
    </source>
</evidence>
<evidence type="ECO:0000313" key="2">
    <source>
        <dbReference type="EMBL" id="RRT35589.1"/>
    </source>
</evidence>
<gene>
    <name evidence="2" type="ORF">B296_00057116</name>
</gene>
<organism evidence="2 3">
    <name type="scientific">Ensete ventricosum</name>
    <name type="common">Abyssinian banana</name>
    <name type="synonym">Musa ensete</name>
    <dbReference type="NCBI Taxonomy" id="4639"/>
    <lineage>
        <taxon>Eukaryota</taxon>
        <taxon>Viridiplantae</taxon>
        <taxon>Streptophyta</taxon>
        <taxon>Embryophyta</taxon>
        <taxon>Tracheophyta</taxon>
        <taxon>Spermatophyta</taxon>
        <taxon>Magnoliopsida</taxon>
        <taxon>Liliopsida</taxon>
        <taxon>Zingiberales</taxon>
        <taxon>Musaceae</taxon>
        <taxon>Ensete</taxon>
    </lineage>
</organism>
<accession>A0A426X7Z4</accession>
<sequence length="77" mass="7802">MGRPPYRGGHPRPCHLQGRPYVAGSPTRAVRVVACKGDHSQERSPAGAIPVEAVSMGQRLPKGSGGNPSAGATASGT</sequence>
<dbReference type="AlphaFoldDB" id="A0A426X7Z4"/>